<dbReference type="PANTHER" id="PTHR33090">
    <property type="entry name" value="DUF3774 DOMAIN PROTEIN-RELATED"/>
    <property type="match status" value="1"/>
</dbReference>
<organism evidence="2 3">
    <name type="scientific">Dendrobium catenatum</name>
    <dbReference type="NCBI Taxonomy" id="906689"/>
    <lineage>
        <taxon>Eukaryota</taxon>
        <taxon>Viridiplantae</taxon>
        <taxon>Streptophyta</taxon>
        <taxon>Embryophyta</taxon>
        <taxon>Tracheophyta</taxon>
        <taxon>Spermatophyta</taxon>
        <taxon>Magnoliopsida</taxon>
        <taxon>Liliopsida</taxon>
        <taxon>Asparagales</taxon>
        <taxon>Orchidaceae</taxon>
        <taxon>Epidendroideae</taxon>
        <taxon>Malaxideae</taxon>
        <taxon>Dendrobiinae</taxon>
        <taxon>Dendrobium</taxon>
    </lineage>
</organism>
<protein>
    <submittedName>
        <fullName evidence="2">Uncharacterized protein</fullName>
    </submittedName>
</protein>
<dbReference type="Pfam" id="PF12609">
    <property type="entry name" value="DUF3774"/>
    <property type="match status" value="1"/>
</dbReference>
<keyword evidence="1" id="KW-0732">Signal</keyword>
<feature type="signal peptide" evidence="1">
    <location>
        <begin position="1"/>
        <end position="21"/>
    </location>
</feature>
<keyword evidence="3" id="KW-1185">Reference proteome</keyword>
<gene>
    <name evidence="2" type="ORF">MA16_Dca019363</name>
</gene>
<reference evidence="2 3" key="2">
    <citation type="journal article" date="2017" name="Nature">
        <title>The Apostasia genome and the evolution of orchids.</title>
        <authorList>
            <person name="Zhang G.Q."/>
            <person name="Liu K.W."/>
            <person name="Li Z."/>
            <person name="Lohaus R."/>
            <person name="Hsiao Y.Y."/>
            <person name="Niu S.C."/>
            <person name="Wang J.Y."/>
            <person name="Lin Y.C."/>
            <person name="Xu Q."/>
            <person name="Chen L.J."/>
            <person name="Yoshida K."/>
            <person name="Fujiwara S."/>
            <person name="Wang Z.W."/>
            <person name="Zhang Y.Q."/>
            <person name="Mitsuda N."/>
            <person name="Wang M."/>
            <person name="Liu G.H."/>
            <person name="Pecoraro L."/>
            <person name="Huang H.X."/>
            <person name="Xiao X.J."/>
            <person name="Lin M."/>
            <person name="Wu X.Y."/>
            <person name="Wu W.L."/>
            <person name="Chen Y.Y."/>
            <person name="Chang S.B."/>
            <person name="Sakamoto S."/>
            <person name="Ohme-Takagi M."/>
            <person name="Yagi M."/>
            <person name="Zeng S.J."/>
            <person name="Shen C.Y."/>
            <person name="Yeh C.M."/>
            <person name="Luo Y.B."/>
            <person name="Tsai W.C."/>
            <person name="Van de Peer Y."/>
            <person name="Liu Z.J."/>
        </authorList>
    </citation>
    <scope>NUCLEOTIDE SEQUENCE [LARGE SCALE GENOMIC DNA]</scope>
    <source>
        <tissue evidence="2">The whole plant</tissue>
    </source>
</reference>
<dbReference type="EMBL" id="KZ502454">
    <property type="protein sequence ID" value="PKU78431.1"/>
    <property type="molecule type" value="Genomic_DNA"/>
</dbReference>
<accession>A0A2I0WS12</accession>
<evidence type="ECO:0000313" key="3">
    <source>
        <dbReference type="Proteomes" id="UP000233837"/>
    </source>
</evidence>
<name>A0A2I0WS12_9ASPA</name>
<proteinExistence type="predicted"/>
<sequence length="87" mass="9278">MGYMSRLWMATSVAVVGAGHAEHGAKWSAGIDSMKLGRERLAAAGVIPAAWLAADRSRGDSGLREEGRAQAEDSLRKVMYLSCWGPS</sequence>
<dbReference type="Proteomes" id="UP000233837">
    <property type="component" value="Unassembled WGS sequence"/>
</dbReference>
<evidence type="ECO:0000256" key="1">
    <source>
        <dbReference type="SAM" id="SignalP"/>
    </source>
</evidence>
<evidence type="ECO:0000313" key="2">
    <source>
        <dbReference type="EMBL" id="PKU78431.1"/>
    </source>
</evidence>
<dbReference type="InterPro" id="IPR022251">
    <property type="entry name" value="DUF3774_wound-induced"/>
</dbReference>
<dbReference type="OrthoDB" id="776602at2759"/>
<reference evidence="2 3" key="1">
    <citation type="journal article" date="2016" name="Sci. Rep.">
        <title>The Dendrobium catenatum Lindl. genome sequence provides insights into polysaccharide synthase, floral development and adaptive evolution.</title>
        <authorList>
            <person name="Zhang G.Q."/>
            <person name="Xu Q."/>
            <person name="Bian C."/>
            <person name="Tsai W.C."/>
            <person name="Yeh C.M."/>
            <person name="Liu K.W."/>
            <person name="Yoshida K."/>
            <person name="Zhang L.S."/>
            <person name="Chang S.B."/>
            <person name="Chen F."/>
            <person name="Shi Y."/>
            <person name="Su Y.Y."/>
            <person name="Zhang Y.Q."/>
            <person name="Chen L.J."/>
            <person name="Yin Y."/>
            <person name="Lin M."/>
            <person name="Huang H."/>
            <person name="Deng H."/>
            <person name="Wang Z.W."/>
            <person name="Zhu S.L."/>
            <person name="Zhao X."/>
            <person name="Deng C."/>
            <person name="Niu S.C."/>
            <person name="Huang J."/>
            <person name="Wang M."/>
            <person name="Liu G.H."/>
            <person name="Yang H.J."/>
            <person name="Xiao X.J."/>
            <person name="Hsiao Y.Y."/>
            <person name="Wu W.L."/>
            <person name="Chen Y.Y."/>
            <person name="Mitsuda N."/>
            <person name="Ohme-Takagi M."/>
            <person name="Luo Y.B."/>
            <person name="Van de Peer Y."/>
            <person name="Liu Z.J."/>
        </authorList>
    </citation>
    <scope>NUCLEOTIDE SEQUENCE [LARGE SCALE GENOMIC DNA]</scope>
    <source>
        <tissue evidence="2">The whole plant</tissue>
    </source>
</reference>
<dbReference type="AlphaFoldDB" id="A0A2I0WS12"/>
<feature type="chain" id="PRO_5014116819" evidence="1">
    <location>
        <begin position="22"/>
        <end position="87"/>
    </location>
</feature>